<feature type="region of interest" description="Disordered" evidence="1">
    <location>
        <begin position="85"/>
        <end position="110"/>
    </location>
</feature>
<proteinExistence type="predicted"/>
<protein>
    <submittedName>
        <fullName evidence="2">Uncharacterized protein</fullName>
    </submittedName>
</protein>
<feature type="compositionally biased region" description="Pro residues" evidence="1">
    <location>
        <begin position="63"/>
        <end position="73"/>
    </location>
</feature>
<evidence type="ECO:0000256" key="1">
    <source>
        <dbReference type="SAM" id="MobiDB-lite"/>
    </source>
</evidence>
<feature type="compositionally biased region" description="Low complexity" evidence="1">
    <location>
        <begin position="163"/>
        <end position="191"/>
    </location>
</feature>
<feature type="region of interest" description="Disordered" evidence="1">
    <location>
        <begin position="60"/>
        <end position="79"/>
    </location>
</feature>
<name>A0A921S4M9_SORBI</name>
<reference evidence="2" key="2">
    <citation type="submission" date="2020-10" db="EMBL/GenBank/DDBJ databases">
        <authorList>
            <person name="Cooper E.A."/>
            <person name="Brenton Z.W."/>
            <person name="Flinn B.S."/>
            <person name="Jenkins J."/>
            <person name="Shu S."/>
            <person name="Flowers D."/>
            <person name="Luo F."/>
            <person name="Wang Y."/>
            <person name="Xia P."/>
            <person name="Barry K."/>
            <person name="Daum C."/>
            <person name="Lipzen A."/>
            <person name="Yoshinaga Y."/>
            <person name="Schmutz J."/>
            <person name="Saski C."/>
            <person name="Vermerris W."/>
            <person name="Kresovich S."/>
        </authorList>
    </citation>
    <scope>NUCLEOTIDE SEQUENCE</scope>
</reference>
<dbReference type="Proteomes" id="UP000807115">
    <property type="component" value="Chromosome 1"/>
</dbReference>
<dbReference type="EMBL" id="CM027680">
    <property type="protein sequence ID" value="KAG0551909.1"/>
    <property type="molecule type" value="Genomic_DNA"/>
</dbReference>
<gene>
    <name evidence="2" type="ORF">BDA96_01G463800</name>
</gene>
<organism evidence="2 3">
    <name type="scientific">Sorghum bicolor</name>
    <name type="common">Sorghum</name>
    <name type="synonym">Sorghum vulgare</name>
    <dbReference type="NCBI Taxonomy" id="4558"/>
    <lineage>
        <taxon>Eukaryota</taxon>
        <taxon>Viridiplantae</taxon>
        <taxon>Streptophyta</taxon>
        <taxon>Embryophyta</taxon>
        <taxon>Tracheophyta</taxon>
        <taxon>Spermatophyta</taxon>
        <taxon>Magnoliopsida</taxon>
        <taxon>Liliopsida</taxon>
        <taxon>Poales</taxon>
        <taxon>Poaceae</taxon>
        <taxon>PACMAD clade</taxon>
        <taxon>Panicoideae</taxon>
        <taxon>Andropogonodae</taxon>
        <taxon>Andropogoneae</taxon>
        <taxon>Sorghinae</taxon>
        <taxon>Sorghum</taxon>
    </lineage>
</organism>
<comment type="caution">
    <text evidence="2">The sequence shown here is derived from an EMBL/GenBank/DDBJ whole genome shotgun (WGS) entry which is preliminary data.</text>
</comment>
<feature type="region of interest" description="Disordered" evidence="1">
    <location>
        <begin position="145"/>
        <end position="221"/>
    </location>
</feature>
<reference evidence="2" key="1">
    <citation type="journal article" date="2019" name="BMC Genomics">
        <title>A new reference genome for Sorghum bicolor reveals high levels of sequence similarity between sweet and grain genotypes: implications for the genetics of sugar metabolism.</title>
        <authorList>
            <person name="Cooper E.A."/>
            <person name="Brenton Z.W."/>
            <person name="Flinn B.S."/>
            <person name="Jenkins J."/>
            <person name="Shu S."/>
            <person name="Flowers D."/>
            <person name="Luo F."/>
            <person name="Wang Y."/>
            <person name="Xia P."/>
            <person name="Barry K."/>
            <person name="Daum C."/>
            <person name="Lipzen A."/>
            <person name="Yoshinaga Y."/>
            <person name="Schmutz J."/>
            <person name="Saski C."/>
            <person name="Vermerris W."/>
            <person name="Kresovich S."/>
        </authorList>
    </citation>
    <scope>NUCLEOTIDE SEQUENCE</scope>
</reference>
<accession>A0A921S4M9</accession>
<feature type="region of interest" description="Disordered" evidence="1">
    <location>
        <begin position="22"/>
        <end position="47"/>
    </location>
</feature>
<evidence type="ECO:0000313" key="3">
    <source>
        <dbReference type="Proteomes" id="UP000807115"/>
    </source>
</evidence>
<dbReference type="AlphaFoldDB" id="A0A921S4M9"/>
<sequence>MISSYHLSACLSRIPSRKALPLPVRTSSSTTPTAAPLPVRTSSSTTPTAAAQLCLRNATLVVSPPPRPPPRPPHAQGRRAALPRNATLVVSPPPRPPHAQARDLARDGSPVQLIIRRTHGISRGLARSPHGSPVQLIIRRTHARPTAAAQLPDARRPAPPRRSPTGASSRLRLASASASARASAGSRAGSLDSPQDQPARARAPRRAHPPPAGEGGRLGLGYGDSGGRIWLRCINCNNLRRN</sequence>
<evidence type="ECO:0000313" key="2">
    <source>
        <dbReference type="EMBL" id="KAG0551909.1"/>
    </source>
</evidence>